<gene>
    <name evidence="1" type="ORF">KI387_022281</name>
</gene>
<proteinExistence type="predicted"/>
<dbReference type="AlphaFoldDB" id="A0AA38L581"/>
<keyword evidence="2" id="KW-1185">Reference proteome</keyword>
<reference evidence="1 2" key="1">
    <citation type="journal article" date="2021" name="Nat. Plants">
        <title>The Taxus genome provides insights into paclitaxel biosynthesis.</title>
        <authorList>
            <person name="Xiong X."/>
            <person name="Gou J."/>
            <person name="Liao Q."/>
            <person name="Li Y."/>
            <person name="Zhou Q."/>
            <person name="Bi G."/>
            <person name="Li C."/>
            <person name="Du R."/>
            <person name="Wang X."/>
            <person name="Sun T."/>
            <person name="Guo L."/>
            <person name="Liang H."/>
            <person name="Lu P."/>
            <person name="Wu Y."/>
            <person name="Zhang Z."/>
            <person name="Ro D.K."/>
            <person name="Shang Y."/>
            <person name="Huang S."/>
            <person name="Yan J."/>
        </authorList>
    </citation>
    <scope>NUCLEOTIDE SEQUENCE [LARGE SCALE GENOMIC DNA]</scope>
    <source>
        <strain evidence="1">Ta-2019</strain>
    </source>
</reference>
<accession>A0AA38L581</accession>
<feature type="non-terminal residue" evidence="1">
    <location>
        <position position="68"/>
    </location>
</feature>
<feature type="non-terminal residue" evidence="1">
    <location>
        <position position="1"/>
    </location>
</feature>
<evidence type="ECO:0000313" key="2">
    <source>
        <dbReference type="Proteomes" id="UP000824469"/>
    </source>
</evidence>
<dbReference type="EMBL" id="JAHRHJ020000005">
    <property type="protein sequence ID" value="KAH9313654.1"/>
    <property type="molecule type" value="Genomic_DNA"/>
</dbReference>
<evidence type="ECO:0000313" key="1">
    <source>
        <dbReference type="EMBL" id="KAH9313654.1"/>
    </source>
</evidence>
<comment type="caution">
    <text evidence="1">The sequence shown here is derived from an EMBL/GenBank/DDBJ whole genome shotgun (WGS) entry which is preliminary data.</text>
</comment>
<protein>
    <submittedName>
        <fullName evidence="1">Uncharacterized protein</fullName>
    </submittedName>
</protein>
<dbReference type="Proteomes" id="UP000824469">
    <property type="component" value="Unassembled WGS sequence"/>
</dbReference>
<organism evidence="1 2">
    <name type="scientific">Taxus chinensis</name>
    <name type="common">Chinese yew</name>
    <name type="synonym">Taxus wallichiana var. chinensis</name>
    <dbReference type="NCBI Taxonomy" id="29808"/>
    <lineage>
        <taxon>Eukaryota</taxon>
        <taxon>Viridiplantae</taxon>
        <taxon>Streptophyta</taxon>
        <taxon>Embryophyta</taxon>
        <taxon>Tracheophyta</taxon>
        <taxon>Spermatophyta</taxon>
        <taxon>Pinopsida</taxon>
        <taxon>Pinidae</taxon>
        <taxon>Conifers II</taxon>
        <taxon>Cupressales</taxon>
        <taxon>Taxaceae</taxon>
        <taxon>Taxus</taxon>
    </lineage>
</organism>
<sequence length="68" mass="8002">FNEEWYAQMQYPDGVLLGKEWVSHVRKIAMSDYNHRTSTTKKEMVLELVCPIDKRTPEGIPIYSDEVK</sequence>
<name>A0AA38L581_TAXCH</name>